<evidence type="ECO:0000313" key="2">
    <source>
        <dbReference type="Proteomes" id="UP000516862"/>
    </source>
</evidence>
<name>A0A7H2PSV5_9GAMM</name>
<evidence type="ECO:0000313" key="1">
    <source>
        <dbReference type="EMBL" id="QNX05938.1"/>
    </source>
</evidence>
<protein>
    <submittedName>
        <fullName evidence="1">Mitochondrial fission ELM1 family protein</fullName>
    </submittedName>
</protein>
<dbReference type="InterPro" id="IPR009367">
    <property type="entry name" value="Elm1-like"/>
</dbReference>
<proteinExistence type="predicted"/>
<organism evidence="1 2">
    <name type="scientific">Acinetobacter seifertii</name>
    <dbReference type="NCBI Taxonomy" id="1530123"/>
    <lineage>
        <taxon>Bacteria</taxon>
        <taxon>Pseudomonadati</taxon>
        <taxon>Pseudomonadota</taxon>
        <taxon>Gammaproteobacteria</taxon>
        <taxon>Moraxellales</taxon>
        <taxon>Moraxellaceae</taxon>
        <taxon>Acinetobacter</taxon>
        <taxon>Acinetobacter calcoaceticus/baumannii complex</taxon>
    </lineage>
</organism>
<dbReference type="SUPFAM" id="SSF53756">
    <property type="entry name" value="UDP-Glycosyltransferase/glycogen phosphorylase"/>
    <property type="match status" value="1"/>
</dbReference>
<accession>A0A7H2PSV5</accession>
<gene>
    <name evidence="1" type="ORF">IC796_03010</name>
</gene>
<sequence>MHIVYVSDGKAGHRSQALGLFQAMKRQQANATFEEVSIHDLPIISLIKALFSSKNTLFEQAPDFIFGVGSHTHFRVWLLSKIFIKAKTVILMKPNLPIAWFDYAVIPEHDDIPANSRVIVTRGALNPIRNENRHQKARILIALGGSSKRHQWNQEKVLSSVQQIVEHNPDSEIVLTTSRRTPDGFIGIFKQQNFAKKLQICPVEQTPQGWIFEEMQKAEAVWVTEDSISMIYEALTAGCRVGVIAIDRLKQDRITNSVDVLLEKKFIANVSDINLLPEGQLLQEANRVVYQLTK</sequence>
<dbReference type="Proteomes" id="UP000516862">
    <property type="component" value="Chromosome"/>
</dbReference>
<reference evidence="2" key="1">
    <citation type="submission" date="2020-09" db="EMBL/GenBank/DDBJ databases">
        <title>Clinical and molecular characterization of Acinetobacter seifertii in Taiwan.</title>
        <authorList>
            <person name="Li L.-H."/>
            <person name="Yang Y.-S."/>
            <person name="Sun J.-R."/>
            <person name="Huang T.-W."/>
            <person name="Huang W.-C."/>
            <person name="Wang Y.-C."/>
            <person name="Kuo T.-H."/>
            <person name="Kuo S.-C."/>
            <person name="Chen T.-L."/>
        </authorList>
    </citation>
    <scope>NUCLEOTIDE SEQUENCE [LARGE SCALE GENOMIC DNA]</scope>
    <source>
        <strain evidence="2">AS73</strain>
    </source>
</reference>
<dbReference type="Pfam" id="PF06258">
    <property type="entry name" value="Mito_fiss_Elm1"/>
    <property type="match status" value="1"/>
</dbReference>
<dbReference type="RefSeq" id="WP_151685747.1">
    <property type="nucleotide sequence ID" value="NZ_BKEE01000059.1"/>
</dbReference>
<reference evidence="1 2" key="2">
    <citation type="submission" date="2020-09" db="EMBL/GenBank/DDBJ databases">
        <authorList>
            <person name="Chen F.-J."/>
            <person name="Lee Y.-T."/>
        </authorList>
    </citation>
    <scope>NUCLEOTIDE SEQUENCE [LARGE SCALE GENOMIC DNA]</scope>
    <source>
        <strain evidence="1 2">AS73</strain>
    </source>
</reference>
<dbReference type="AlphaFoldDB" id="A0A7H2PSV5"/>
<dbReference type="EMBL" id="CP061561">
    <property type="protein sequence ID" value="QNX05938.1"/>
    <property type="molecule type" value="Genomic_DNA"/>
</dbReference>